<comment type="caution">
    <text evidence="2">The sequence shown here is derived from an EMBL/GenBank/DDBJ whole genome shotgun (WGS) entry which is preliminary data.</text>
</comment>
<evidence type="ECO:0000313" key="2">
    <source>
        <dbReference type="EMBL" id="KAL3502846.1"/>
    </source>
</evidence>
<dbReference type="Proteomes" id="UP001630127">
    <property type="component" value="Unassembled WGS sequence"/>
</dbReference>
<feature type="compositionally biased region" description="Basic and acidic residues" evidence="1">
    <location>
        <begin position="1"/>
        <end position="44"/>
    </location>
</feature>
<proteinExistence type="predicted"/>
<organism evidence="2 3">
    <name type="scientific">Cinchona calisaya</name>
    <dbReference type="NCBI Taxonomy" id="153742"/>
    <lineage>
        <taxon>Eukaryota</taxon>
        <taxon>Viridiplantae</taxon>
        <taxon>Streptophyta</taxon>
        <taxon>Embryophyta</taxon>
        <taxon>Tracheophyta</taxon>
        <taxon>Spermatophyta</taxon>
        <taxon>Magnoliopsida</taxon>
        <taxon>eudicotyledons</taxon>
        <taxon>Gunneridae</taxon>
        <taxon>Pentapetalae</taxon>
        <taxon>asterids</taxon>
        <taxon>lamiids</taxon>
        <taxon>Gentianales</taxon>
        <taxon>Rubiaceae</taxon>
        <taxon>Cinchonoideae</taxon>
        <taxon>Cinchoneae</taxon>
        <taxon>Cinchona</taxon>
    </lineage>
</organism>
<keyword evidence="3" id="KW-1185">Reference proteome</keyword>
<evidence type="ECO:0000256" key="1">
    <source>
        <dbReference type="SAM" id="MobiDB-lite"/>
    </source>
</evidence>
<accession>A0ABD2Y752</accession>
<dbReference type="EMBL" id="JBJUIK010000015">
    <property type="protein sequence ID" value="KAL3502846.1"/>
    <property type="molecule type" value="Genomic_DNA"/>
</dbReference>
<dbReference type="AlphaFoldDB" id="A0ABD2Y752"/>
<reference evidence="2 3" key="1">
    <citation type="submission" date="2024-11" db="EMBL/GenBank/DDBJ databases">
        <title>A near-complete genome assembly of Cinchona calisaya.</title>
        <authorList>
            <person name="Lian D.C."/>
            <person name="Zhao X.W."/>
            <person name="Wei L."/>
        </authorList>
    </citation>
    <scope>NUCLEOTIDE SEQUENCE [LARGE SCALE GENOMIC DNA]</scope>
    <source>
        <tissue evidence="2">Nenye</tissue>
    </source>
</reference>
<gene>
    <name evidence="2" type="ORF">ACH5RR_037295</name>
</gene>
<name>A0ABD2Y752_9GENT</name>
<evidence type="ECO:0000313" key="3">
    <source>
        <dbReference type="Proteomes" id="UP001630127"/>
    </source>
</evidence>
<feature type="region of interest" description="Disordered" evidence="1">
    <location>
        <begin position="1"/>
        <end position="50"/>
    </location>
</feature>
<sequence>MDMNLEKKKEENREIMKERKEEKRINRDGVQKELNRKKEEDKGHHTPSKPAMTIMSTASVAKDLNFTIDVVENNLATSNDLTTAQRFPATEEHCNVAAPTATAAPELSTSSFEARQLVTSSKGKTQLCTSQPQLCKLKRMTIQLLQDGNSLANMVLPPTTINSNDLDTINDNNEFDEVVDLGKPRNCC</sequence>
<protein>
    <submittedName>
        <fullName evidence="2">Uncharacterized protein</fullName>
    </submittedName>
</protein>